<accession>A0A444RU55</accession>
<comment type="caution">
    <text evidence="1">The sequence shown here is derived from an EMBL/GenBank/DDBJ whole genome shotgun (WGS) entry which is preliminary data.</text>
</comment>
<reference evidence="1 2" key="1">
    <citation type="submission" date="2018-12" db="EMBL/GenBank/DDBJ databases">
        <title>Genome of Verticillium dahliae isolate Getta Getta.</title>
        <authorList>
            <person name="Gardiner D.M."/>
        </authorList>
    </citation>
    <scope>NUCLEOTIDE SEQUENCE [LARGE SCALE GENOMIC DNA]</scope>
    <source>
        <strain evidence="1 2">Getta Getta</strain>
    </source>
</reference>
<dbReference type="EMBL" id="RSDZ01000078">
    <property type="protein sequence ID" value="RXG44664.1"/>
    <property type="molecule type" value="Genomic_DNA"/>
</dbReference>
<organism evidence="1 2">
    <name type="scientific">Verticillium dahliae</name>
    <name type="common">Verticillium wilt</name>
    <dbReference type="NCBI Taxonomy" id="27337"/>
    <lineage>
        <taxon>Eukaryota</taxon>
        <taxon>Fungi</taxon>
        <taxon>Dikarya</taxon>
        <taxon>Ascomycota</taxon>
        <taxon>Pezizomycotina</taxon>
        <taxon>Sordariomycetes</taxon>
        <taxon>Hypocreomycetidae</taxon>
        <taxon>Glomerellales</taxon>
        <taxon>Plectosphaerellaceae</taxon>
        <taxon>Verticillium</taxon>
    </lineage>
</organism>
<protein>
    <submittedName>
        <fullName evidence="1">Uncharacterized protein</fullName>
    </submittedName>
</protein>
<dbReference type="AlphaFoldDB" id="A0A444RU55"/>
<dbReference type="Proteomes" id="UP000288725">
    <property type="component" value="Unassembled WGS sequence"/>
</dbReference>
<sequence>MAQTYSYVAIATLGPFEHDKVIHWEAADGDGHKLTRSWKFNSSVLGTRSKTCAVKSADSPSLALTSALLAMDWSSS</sequence>
<gene>
    <name evidence="1" type="ORF">VDGE_30426</name>
</gene>
<evidence type="ECO:0000313" key="2">
    <source>
        <dbReference type="Proteomes" id="UP000288725"/>
    </source>
</evidence>
<name>A0A444RU55_VERDA</name>
<proteinExistence type="predicted"/>
<evidence type="ECO:0000313" key="1">
    <source>
        <dbReference type="EMBL" id="RXG44664.1"/>
    </source>
</evidence>